<organism evidence="1 2">
    <name type="scientific">Ricinus communis</name>
    <name type="common">Castor bean</name>
    <dbReference type="NCBI Taxonomy" id="3988"/>
    <lineage>
        <taxon>Eukaryota</taxon>
        <taxon>Viridiplantae</taxon>
        <taxon>Streptophyta</taxon>
        <taxon>Embryophyta</taxon>
        <taxon>Tracheophyta</taxon>
        <taxon>Spermatophyta</taxon>
        <taxon>Magnoliopsida</taxon>
        <taxon>eudicotyledons</taxon>
        <taxon>Gunneridae</taxon>
        <taxon>Pentapetalae</taxon>
        <taxon>rosids</taxon>
        <taxon>fabids</taxon>
        <taxon>Malpighiales</taxon>
        <taxon>Euphorbiaceae</taxon>
        <taxon>Acalyphoideae</taxon>
        <taxon>Acalypheae</taxon>
        <taxon>Ricinus</taxon>
    </lineage>
</organism>
<dbReference type="EMBL" id="EQ980284">
    <property type="protein sequence ID" value="EEF25198.1"/>
    <property type="molecule type" value="Genomic_DNA"/>
</dbReference>
<dbReference type="AlphaFoldDB" id="B9TG16"/>
<gene>
    <name evidence="1" type="ORF">RCOM_1872390</name>
</gene>
<sequence>MLAQVVGNRIHHHDAAVTVMPVMNQLGQCQAQPQLIQHPRAQARQDILYGHHHLPRNLRNRLRTFARHTELFGRHQRTGIHMHSRQVNNLLRQTVIVTYALLQRTGHAVEFIADFTQLNLLKPRQTALIFPAFNLVQAMNNLFHRFKRRAYRPIDKQQHAQAEQADNRQQTRGVIPNLAQLKTRVRRNHQLANKAPVQNDILALGLIEHAGNIQQAHKPRGRFFTGMHQPCRAVGLTQTAGHIKKIHLQMADIGQLIQAK</sequence>
<dbReference type="InParanoid" id="B9TG16"/>
<dbReference type="Proteomes" id="UP000008311">
    <property type="component" value="Unassembled WGS sequence"/>
</dbReference>
<reference evidence="2" key="1">
    <citation type="journal article" date="2010" name="Nat. Biotechnol.">
        <title>Draft genome sequence of the oilseed species Ricinus communis.</title>
        <authorList>
            <person name="Chan A.P."/>
            <person name="Crabtree J."/>
            <person name="Zhao Q."/>
            <person name="Lorenzi H."/>
            <person name="Orvis J."/>
            <person name="Puiu D."/>
            <person name="Melake-Berhan A."/>
            <person name="Jones K.M."/>
            <person name="Redman J."/>
            <person name="Chen G."/>
            <person name="Cahoon E.B."/>
            <person name="Gedil M."/>
            <person name="Stanke M."/>
            <person name="Haas B.J."/>
            <person name="Wortman J.R."/>
            <person name="Fraser-Liggett C.M."/>
            <person name="Ravel J."/>
            <person name="Rabinowicz P.D."/>
        </authorList>
    </citation>
    <scope>NUCLEOTIDE SEQUENCE [LARGE SCALE GENOMIC DNA]</scope>
    <source>
        <strain evidence="2">cv. Hale</strain>
    </source>
</reference>
<name>B9TG16_RICCO</name>
<evidence type="ECO:0000313" key="1">
    <source>
        <dbReference type="EMBL" id="EEF25198.1"/>
    </source>
</evidence>
<evidence type="ECO:0000313" key="2">
    <source>
        <dbReference type="Proteomes" id="UP000008311"/>
    </source>
</evidence>
<protein>
    <submittedName>
        <fullName evidence="1">Uncharacterized protein</fullName>
    </submittedName>
</protein>
<keyword evidence="2" id="KW-1185">Reference proteome</keyword>
<proteinExistence type="predicted"/>
<accession>B9TG16</accession>